<name>A0A8J3DFR0_9BACT</name>
<gene>
    <name evidence="2" type="ORF">GCM10007047_17320</name>
</gene>
<proteinExistence type="predicted"/>
<dbReference type="Proteomes" id="UP000642829">
    <property type="component" value="Unassembled WGS sequence"/>
</dbReference>
<dbReference type="RefSeq" id="WP_200163437.1">
    <property type="nucleotide sequence ID" value="NZ_BMXG01000009.1"/>
</dbReference>
<accession>A0A8J3DFR0</accession>
<evidence type="ECO:0000256" key="1">
    <source>
        <dbReference type="SAM" id="MobiDB-lite"/>
    </source>
</evidence>
<evidence type="ECO:0000313" key="3">
    <source>
        <dbReference type="Proteomes" id="UP000642829"/>
    </source>
</evidence>
<dbReference type="EMBL" id="BMXG01000009">
    <property type="protein sequence ID" value="GHC01394.1"/>
    <property type="molecule type" value="Genomic_DNA"/>
</dbReference>
<protein>
    <submittedName>
        <fullName evidence="2">Uncharacterized protein</fullName>
    </submittedName>
</protein>
<comment type="caution">
    <text evidence="2">The sequence shown here is derived from an EMBL/GenBank/DDBJ whole genome shotgun (WGS) entry which is preliminary data.</text>
</comment>
<keyword evidence="3" id="KW-1185">Reference proteome</keyword>
<feature type="region of interest" description="Disordered" evidence="1">
    <location>
        <begin position="68"/>
        <end position="92"/>
    </location>
</feature>
<reference evidence="2" key="1">
    <citation type="journal article" date="2014" name="Int. J. Syst. Evol. Microbiol.">
        <title>Complete genome sequence of Corynebacterium casei LMG S-19264T (=DSM 44701T), isolated from a smear-ripened cheese.</title>
        <authorList>
            <consortium name="US DOE Joint Genome Institute (JGI-PGF)"/>
            <person name="Walter F."/>
            <person name="Albersmeier A."/>
            <person name="Kalinowski J."/>
            <person name="Ruckert C."/>
        </authorList>
    </citation>
    <scope>NUCLEOTIDE SEQUENCE</scope>
    <source>
        <strain evidence="2">KCTC 12870</strain>
    </source>
</reference>
<evidence type="ECO:0000313" key="2">
    <source>
        <dbReference type="EMBL" id="GHC01394.1"/>
    </source>
</evidence>
<sequence>MPNPEDIVDRGFLEARGKLLEVAAFLDRAERYGRADDYRVVALKKALATLSDSASASQRADAFLRAMSDPTEQPLDRATTGPAAGAWQQSTE</sequence>
<reference evidence="2" key="2">
    <citation type="submission" date="2020-09" db="EMBL/GenBank/DDBJ databases">
        <authorList>
            <person name="Sun Q."/>
            <person name="Kim S."/>
        </authorList>
    </citation>
    <scope>NUCLEOTIDE SEQUENCE</scope>
    <source>
        <strain evidence="2">KCTC 12870</strain>
    </source>
</reference>
<dbReference type="AlphaFoldDB" id="A0A8J3DFR0"/>
<organism evidence="2 3">
    <name type="scientific">Cerasicoccus arenae</name>
    <dbReference type="NCBI Taxonomy" id="424488"/>
    <lineage>
        <taxon>Bacteria</taxon>
        <taxon>Pseudomonadati</taxon>
        <taxon>Verrucomicrobiota</taxon>
        <taxon>Opitutia</taxon>
        <taxon>Puniceicoccales</taxon>
        <taxon>Cerasicoccaceae</taxon>
        <taxon>Cerasicoccus</taxon>
    </lineage>
</organism>